<protein>
    <recommendedName>
        <fullName evidence="12">Poly A polymerase head domain-containing protein</fullName>
    </recommendedName>
</protein>
<dbReference type="GO" id="GO:0003723">
    <property type="term" value="F:RNA binding"/>
    <property type="evidence" value="ECO:0007669"/>
    <property type="project" value="UniProtKB-KW"/>
</dbReference>
<sequence>MLALRSVGSFFEACRPFSPRAPLARTQARRTSLRRPRIPLRLGPRRCFALCHSSMPGRSAASPPDRSAKRRRISTPSSRGSPSKAMEHTHPTIPLTPIEDTLRTLLLDVAQFIRDRERSSDVKDPTETVLRFTGGWVRDKLLGIDSHDIDVGISSMTGYQFGMALKEYLDHPQNLEKYKKGLPNGEMSDAIVSLHKIEANPEKSKHLETVTTKIFGMDIDLVNLRKETYSEDSRNPQMEFGTAVEDALRRDATINALFYNLNDSRLEDLTGHGLEDIKKKVIRTPLEPYQTFKDDPLRVLRLIRFASRLGYQIDPEAEKAMRNDDISIALKLKISKERVGTELDKMLHGPDPHGALQFIDRIGLYNTIFANHQDDATCDITTWPLAYNALARLLRPESEQAQATRSGLDRLYQVLIRNEVNAYYAWIIAAFAPWTSVPARGNMGSKGKPPPQRPVEVARDSLRADNKTITILRDATIHFEDVIKCKSALLHGEISGTPAEIRQHIGLRIRTWGKDWRLCVVLAMLQEVMRGRALGEVASEYDEFLQWIVSKDLENKIHSALDSIFPSSVAPTTAMDELRRQAREALIHDAWNRPVSLPVSVQAGASSLCQLWQDVSTHDSSIHLNVCENLYFATSFLDGWDPVLPNDQGPRPLDESEVQALNNLFHWASHLALPSSEYAVLFDGSSDVPAETQEAQDATRLRANLAVKFILTMSAKAAVALGHRSVGSSPEIITAMAIFTSEKEPWSTKDTAMNASAFLDVTCQHQRGLVLERLLKEQIRPLFSKSKNPAITSEGRKNLHPVPLPRFDGSILDDSIKPWKNTNVYATSLLRWIVSQYATEAQQHLEAHFPLLVPAILALIDDSSIHFKIQGCEILGQLLESIQRSDSDILIRTNLISVFEDAITPCLLSLPSITPEENSLSLLGVAYPTLLSLFKAAYQTPHFTKSSSPKGKKDEEYTTRLVKVLRSNLVSSFHHVSSSTPASISTAASFPHPRLSAFLLDWIGIFVKELGIHTTKYLQDLVPVLYTTLTNPFGTVHPPLLFAAVSATKAVITNAHPRVWRWRGEILGGLTACWLHIVEEKKGDSAKKDQHAPSVNDLTALLRELQQTMSVLKLALQNPQPVSGGRIDPDQLAAKGGLMEELQQLANADPELEGLLFPERQPRV</sequence>
<keyword evidence="2 6" id="KW-0808">Transferase</keyword>
<evidence type="ECO:0008006" key="12">
    <source>
        <dbReference type="Google" id="ProtNLM"/>
    </source>
</evidence>
<dbReference type="GO" id="GO:0052927">
    <property type="term" value="F:CC tRNA cytidylyltransferase activity"/>
    <property type="evidence" value="ECO:0007669"/>
    <property type="project" value="TreeGrafter"/>
</dbReference>
<dbReference type="Pfam" id="PF01743">
    <property type="entry name" value="PolyA_pol"/>
    <property type="match status" value="1"/>
</dbReference>
<dbReference type="PANTHER" id="PTHR13734:SF5">
    <property type="entry name" value="CCA TRNA NUCLEOTIDYLTRANSFERASE, MITOCHONDRIAL"/>
    <property type="match status" value="1"/>
</dbReference>
<dbReference type="Gene3D" id="1.25.10.10">
    <property type="entry name" value="Leucine-rich Repeat Variant"/>
    <property type="match status" value="1"/>
</dbReference>
<feature type="region of interest" description="Disordered" evidence="7">
    <location>
        <begin position="53"/>
        <end position="94"/>
    </location>
</feature>
<dbReference type="EMBL" id="JAPQKO010000004">
    <property type="protein sequence ID" value="KAJ5166028.1"/>
    <property type="molecule type" value="Genomic_DNA"/>
</dbReference>
<comment type="similarity">
    <text evidence="5">Belongs to the TTI2 family.</text>
</comment>
<gene>
    <name evidence="10" type="ORF">N7492_006324</name>
</gene>
<evidence type="ECO:0000256" key="5">
    <source>
        <dbReference type="ARBA" id="ARBA00034736"/>
    </source>
</evidence>
<dbReference type="InterPro" id="IPR002646">
    <property type="entry name" value="PolA_pol_head_dom"/>
</dbReference>
<evidence type="ECO:0000313" key="10">
    <source>
        <dbReference type="EMBL" id="KAJ5166028.1"/>
    </source>
</evidence>
<dbReference type="SUPFAM" id="SSF81301">
    <property type="entry name" value="Nucleotidyltransferase"/>
    <property type="match status" value="1"/>
</dbReference>
<dbReference type="CDD" id="cd05398">
    <property type="entry name" value="NT_ClassII-CCAase"/>
    <property type="match status" value="1"/>
</dbReference>
<dbReference type="Pfam" id="PF12627">
    <property type="entry name" value="PolyA_pol_RNAbd"/>
    <property type="match status" value="1"/>
</dbReference>
<proteinExistence type="inferred from homology"/>
<dbReference type="InterPro" id="IPR032828">
    <property type="entry name" value="PolyA_RNA-bd"/>
</dbReference>
<dbReference type="InterPro" id="IPR043519">
    <property type="entry name" value="NT_sf"/>
</dbReference>
<dbReference type="InterPro" id="IPR016024">
    <property type="entry name" value="ARM-type_fold"/>
</dbReference>
<evidence type="ECO:0000259" key="8">
    <source>
        <dbReference type="Pfam" id="PF01743"/>
    </source>
</evidence>
<dbReference type="Gene3D" id="3.30.460.10">
    <property type="entry name" value="Beta Polymerase, domain 2"/>
    <property type="match status" value="1"/>
</dbReference>
<organism evidence="10 11">
    <name type="scientific">Penicillium capsulatum</name>
    <dbReference type="NCBI Taxonomy" id="69766"/>
    <lineage>
        <taxon>Eukaryota</taxon>
        <taxon>Fungi</taxon>
        <taxon>Dikarya</taxon>
        <taxon>Ascomycota</taxon>
        <taxon>Pezizomycotina</taxon>
        <taxon>Eurotiomycetes</taxon>
        <taxon>Eurotiomycetidae</taxon>
        <taxon>Eurotiales</taxon>
        <taxon>Aspergillaceae</taxon>
        <taxon>Penicillium</taxon>
    </lineage>
</organism>
<keyword evidence="11" id="KW-1185">Reference proteome</keyword>
<evidence type="ECO:0000256" key="2">
    <source>
        <dbReference type="ARBA" id="ARBA00022679"/>
    </source>
</evidence>
<feature type="domain" description="tRNA nucleotidyltransferase/poly(A) polymerase RNA and SrmB- binding" evidence="9">
    <location>
        <begin position="310"/>
        <end position="369"/>
    </location>
</feature>
<name>A0A9W9LMV1_9EURO</name>
<evidence type="ECO:0000256" key="1">
    <source>
        <dbReference type="ARBA" id="ARBA00007265"/>
    </source>
</evidence>
<evidence type="ECO:0000313" key="11">
    <source>
        <dbReference type="Proteomes" id="UP001146351"/>
    </source>
</evidence>
<keyword evidence="3" id="KW-0547">Nucleotide-binding</keyword>
<comment type="similarity">
    <text evidence="1 6">Belongs to the tRNA nucleotidyltransferase/poly(A) polymerase family.</text>
</comment>
<dbReference type="InterPro" id="IPR011989">
    <property type="entry name" value="ARM-like"/>
</dbReference>
<dbReference type="GO" id="GO:0001680">
    <property type="term" value="P:tRNA 3'-terminal CCA addition"/>
    <property type="evidence" value="ECO:0007669"/>
    <property type="project" value="TreeGrafter"/>
</dbReference>
<dbReference type="SUPFAM" id="SSF81891">
    <property type="entry name" value="Poly A polymerase C-terminal region-like"/>
    <property type="match status" value="1"/>
</dbReference>
<dbReference type="GO" id="GO:0005739">
    <property type="term" value="C:mitochondrion"/>
    <property type="evidence" value="ECO:0007669"/>
    <property type="project" value="UniProtKB-ARBA"/>
</dbReference>
<evidence type="ECO:0000256" key="3">
    <source>
        <dbReference type="ARBA" id="ARBA00022741"/>
    </source>
</evidence>
<dbReference type="Gene3D" id="1.10.3090.10">
    <property type="entry name" value="cca-adding enzyme, domain 2"/>
    <property type="match status" value="1"/>
</dbReference>
<dbReference type="GO" id="GO:0052929">
    <property type="term" value="F:ATP:3'-cytidine-cytidine-tRNA adenylyltransferase activity"/>
    <property type="evidence" value="ECO:0007669"/>
    <property type="project" value="TreeGrafter"/>
</dbReference>
<keyword evidence="4 6" id="KW-0694">RNA-binding</keyword>
<dbReference type="InterPro" id="IPR018870">
    <property type="entry name" value="Tti2"/>
</dbReference>
<dbReference type="OrthoDB" id="445712at2759"/>
<evidence type="ECO:0000256" key="6">
    <source>
        <dbReference type="RuleBase" id="RU003953"/>
    </source>
</evidence>
<dbReference type="AlphaFoldDB" id="A0A9W9LMV1"/>
<evidence type="ECO:0000256" key="4">
    <source>
        <dbReference type="ARBA" id="ARBA00022884"/>
    </source>
</evidence>
<accession>A0A9W9LMV1</accession>
<dbReference type="PANTHER" id="PTHR13734">
    <property type="entry name" value="TRNA-NUCLEOTIDYLTRANSFERASE"/>
    <property type="match status" value="1"/>
</dbReference>
<reference evidence="10" key="2">
    <citation type="journal article" date="2023" name="IMA Fungus">
        <title>Comparative genomic study of the Penicillium genus elucidates a diverse pangenome and 15 lateral gene transfer events.</title>
        <authorList>
            <person name="Petersen C."/>
            <person name="Sorensen T."/>
            <person name="Nielsen M.R."/>
            <person name="Sondergaard T.E."/>
            <person name="Sorensen J.L."/>
            <person name="Fitzpatrick D.A."/>
            <person name="Frisvad J.C."/>
            <person name="Nielsen K.L."/>
        </authorList>
    </citation>
    <scope>NUCLEOTIDE SEQUENCE</scope>
    <source>
        <strain evidence="10">IBT 21917</strain>
    </source>
</reference>
<dbReference type="Proteomes" id="UP001146351">
    <property type="component" value="Unassembled WGS sequence"/>
</dbReference>
<comment type="caution">
    <text evidence="10">The sequence shown here is derived from an EMBL/GenBank/DDBJ whole genome shotgun (WGS) entry which is preliminary data.</text>
</comment>
<evidence type="ECO:0000259" key="9">
    <source>
        <dbReference type="Pfam" id="PF12627"/>
    </source>
</evidence>
<dbReference type="GO" id="GO:0000166">
    <property type="term" value="F:nucleotide binding"/>
    <property type="evidence" value="ECO:0007669"/>
    <property type="project" value="UniProtKB-KW"/>
</dbReference>
<dbReference type="Pfam" id="PF10521">
    <property type="entry name" value="Tti2"/>
    <property type="match status" value="1"/>
</dbReference>
<evidence type="ECO:0000256" key="7">
    <source>
        <dbReference type="SAM" id="MobiDB-lite"/>
    </source>
</evidence>
<feature type="domain" description="Poly A polymerase head" evidence="8">
    <location>
        <begin position="130"/>
        <end position="283"/>
    </location>
</feature>
<reference evidence="10" key="1">
    <citation type="submission" date="2022-11" db="EMBL/GenBank/DDBJ databases">
        <authorList>
            <person name="Petersen C."/>
        </authorList>
    </citation>
    <scope>NUCLEOTIDE SEQUENCE</scope>
    <source>
        <strain evidence="10">IBT 21917</strain>
    </source>
</reference>
<dbReference type="FunFam" id="3.30.460.10:FF:000019">
    <property type="entry name" value="tRNA nucleotidyltransferase cca2"/>
    <property type="match status" value="1"/>
</dbReference>
<dbReference type="GO" id="GO:0110078">
    <property type="term" value="C:TTT Hsp90 cochaperone complex"/>
    <property type="evidence" value="ECO:0007669"/>
    <property type="project" value="InterPro"/>
</dbReference>
<dbReference type="SUPFAM" id="SSF48371">
    <property type="entry name" value="ARM repeat"/>
    <property type="match status" value="1"/>
</dbReference>